<evidence type="ECO:0000256" key="10">
    <source>
        <dbReference type="ARBA" id="ARBA00023228"/>
    </source>
</evidence>
<dbReference type="GO" id="GO:0010008">
    <property type="term" value="C:endosome membrane"/>
    <property type="evidence" value="ECO:0007669"/>
    <property type="project" value="UniProtKB-SubCell"/>
</dbReference>
<dbReference type="CDD" id="cd21029">
    <property type="entry name" value="IgC1_CD1"/>
    <property type="match status" value="1"/>
</dbReference>
<dbReference type="Pfam" id="PF16497">
    <property type="entry name" value="MHC_I_3"/>
    <property type="match status" value="1"/>
</dbReference>
<dbReference type="GO" id="GO:0032743">
    <property type="term" value="P:positive regulation of interleukin-2 production"/>
    <property type="evidence" value="ECO:0007669"/>
    <property type="project" value="UniProtKB-ARBA"/>
</dbReference>
<keyword evidence="15" id="KW-0732">Signal</keyword>
<dbReference type="GO" id="GO:0048007">
    <property type="term" value="P:antigen processing and presentation, exogenous lipid antigen via MHC class Ib"/>
    <property type="evidence" value="ECO:0007669"/>
    <property type="project" value="TreeGrafter"/>
</dbReference>
<dbReference type="GO" id="GO:0051135">
    <property type="term" value="P:positive regulation of NK T cell activation"/>
    <property type="evidence" value="ECO:0007669"/>
    <property type="project" value="UniProtKB-ARBA"/>
</dbReference>
<gene>
    <name evidence="17" type="primary">CD1d</name>
</gene>
<protein>
    <submittedName>
        <fullName evidence="17">CD1d</fullName>
    </submittedName>
</protein>
<feature type="domain" description="Ig-like" evidence="16">
    <location>
        <begin position="198"/>
        <end position="286"/>
    </location>
</feature>
<evidence type="ECO:0000256" key="13">
    <source>
        <dbReference type="ARBA" id="ARBA00065728"/>
    </source>
</evidence>
<dbReference type="GO" id="GO:0030884">
    <property type="term" value="F:exogenous lipid antigen binding"/>
    <property type="evidence" value="ECO:0007669"/>
    <property type="project" value="TreeGrafter"/>
</dbReference>
<dbReference type="SMART" id="SM00407">
    <property type="entry name" value="IGc1"/>
    <property type="match status" value="1"/>
</dbReference>
<dbReference type="PANTHER" id="PTHR16675:SF175">
    <property type="entry name" value="ANTIGEN-PRESENTING GLYCOPROTEIN CD1D"/>
    <property type="match status" value="1"/>
</dbReference>
<dbReference type="InterPro" id="IPR050208">
    <property type="entry name" value="MHC_class-I_related"/>
</dbReference>
<dbReference type="GO" id="GO:0030883">
    <property type="term" value="F:endogenous lipid antigen binding"/>
    <property type="evidence" value="ECO:0007669"/>
    <property type="project" value="TreeGrafter"/>
</dbReference>
<evidence type="ECO:0000256" key="11">
    <source>
        <dbReference type="ARBA" id="ARBA00023319"/>
    </source>
</evidence>
<dbReference type="SUPFAM" id="SSF54452">
    <property type="entry name" value="MHC antigen-recognition domain"/>
    <property type="match status" value="1"/>
</dbReference>
<keyword evidence="14" id="KW-1133">Transmembrane helix</keyword>
<dbReference type="GO" id="GO:0005615">
    <property type="term" value="C:extracellular space"/>
    <property type="evidence" value="ECO:0007669"/>
    <property type="project" value="TreeGrafter"/>
</dbReference>
<evidence type="ECO:0000256" key="8">
    <source>
        <dbReference type="ARBA" id="ARBA00023136"/>
    </source>
</evidence>
<dbReference type="InterPro" id="IPR007110">
    <property type="entry name" value="Ig-like_dom"/>
</dbReference>
<dbReference type="FunFam" id="3.30.500.10:FF:000002">
    <property type="entry name" value="Antigen-presenting glycoprotein CD1d1"/>
    <property type="match status" value="1"/>
</dbReference>
<dbReference type="GO" id="GO:0009897">
    <property type="term" value="C:external side of plasma membrane"/>
    <property type="evidence" value="ECO:0007669"/>
    <property type="project" value="TreeGrafter"/>
</dbReference>
<evidence type="ECO:0000256" key="12">
    <source>
        <dbReference type="ARBA" id="ARBA00037531"/>
    </source>
</evidence>
<dbReference type="PROSITE" id="PS50835">
    <property type="entry name" value="IG_LIKE"/>
    <property type="match status" value="1"/>
</dbReference>
<comment type="function">
    <text evidence="12">Antigen-presenting protein that binds self and non-self glycolipids and presents them to T-cell receptors on natural killer T-cells.</text>
</comment>
<evidence type="ECO:0000256" key="5">
    <source>
        <dbReference type="ARBA" id="ARBA00022588"/>
    </source>
</evidence>
<evidence type="ECO:0000256" key="1">
    <source>
        <dbReference type="ARBA" id="ARBA00004251"/>
    </source>
</evidence>
<dbReference type="SUPFAM" id="SSF48726">
    <property type="entry name" value="Immunoglobulin"/>
    <property type="match status" value="1"/>
</dbReference>
<dbReference type="InterPro" id="IPR003597">
    <property type="entry name" value="Ig_C1-set"/>
</dbReference>
<keyword evidence="4" id="KW-1003">Cell membrane</keyword>
<dbReference type="InterPro" id="IPR011162">
    <property type="entry name" value="MHC_I/II-like_Ag-recog"/>
</dbReference>
<dbReference type="Gene3D" id="3.30.500.10">
    <property type="entry name" value="MHC class I-like antigen recognition-like"/>
    <property type="match status" value="1"/>
</dbReference>
<dbReference type="GO" id="GO:0001916">
    <property type="term" value="P:positive regulation of T cell mediated cytotoxicity"/>
    <property type="evidence" value="ECO:0007669"/>
    <property type="project" value="UniProtKB-ARBA"/>
</dbReference>
<keyword evidence="5" id="KW-0399">Innate immunity</keyword>
<evidence type="ECO:0000256" key="4">
    <source>
        <dbReference type="ARBA" id="ARBA00022475"/>
    </source>
</evidence>
<keyword evidence="6" id="KW-0967">Endosome</keyword>
<keyword evidence="11" id="KW-0393">Immunoglobulin domain</keyword>
<keyword evidence="10" id="KW-0458">Lysosome</keyword>
<dbReference type="GO" id="GO:0045087">
    <property type="term" value="P:innate immune response"/>
    <property type="evidence" value="ECO:0007669"/>
    <property type="project" value="UniProtKB-KW"/>
</dbReference>
<keyword evidence="7" id="KW-0391">Immunity</keyword>
<keyword evidence="9" id="KW-0325">Glycoprotein</keyword>
<evidence type="ECO:0000256" key="7">
    <source>
        <dbReference type="ARBA" id="ARBA00022859"/>
    </source>
</evidence>
<name>A0A0U1YIC7_SIGHI</name>
<dbReference type="InterPro" id="IPR011161">
    <property type="entry name" value="MHC_I-like_Ag-recog"/>
</dbReference>
<dbReference type="Pfam" id="PF07654">
    <property type="entry name" value="C1-set"/>
    <property type="match status" value="1"/>
</dbReference>
<organism evidence="17">
    <name type="scientific">Sigmodon hispidus</name>
    <name type="common">Hispid cotton rat</name>
    <dbReference type="NCBI Taxonomy" id="42415"/>
    <lineage>
        <taxon>Eukaryota</taxon>
        <taxon>Metazoa</taxon>
        <taxon>Chordata</taxon>
        <taxon>Craniata</taxon>
        <taxon>Vertebrata</taxon>
        <taxon>Euteleostomi</taxon>
        <taxon>Mammalia</taxon>
        <taxon>Eutheria</taxon>
        <taxon>Euarchontoglires</taxon>
        <taxon>Glires</taxon>
        <taxon>Rodentia</taxon>
        <taxon>Myomorpha</taxon>
        <taxon>Muroidea</taxon>
        <taxon>Cricetidae</taxon>
        <taxon>Sigmodontinae</taxon>
        <taxon>Sigmodon</taxon>
    </lineage>
</organism>
<dbReference type="GO" id="GO:0048006">
    <property type="term" value="P:antigen processing and presentation, endogenous lipid antigen via MHC class Ib"/>
    <property type="evidence" value="ECO:0007669"/>
    <property type="project" value="TreeGrafter"/>
</dbReference>
<reference evidence="17" key="1">
    <citation type="submission" date="2014-08" db="EMBL/GenBank/DDBJ databases">
        <title>CD1d in the cotton rat: cloning, tissue expression, and function.</title>
        <authorList>
            <person name="Fichtner A.S."/>
            <person name="Paletta D."/>
            <person name="Niewiesk S."/>
            <person name="Herrmann T."/>
        </authorList>
    </citation>
    <scope>NUCLEOTIDE SEQUENCE</scope>
</reference>
<dbReference type="GO" id="GO:0032753">
    <property type="term" value="P:positive regulation of interleukin-4 production"/>
    <property type="evidence" value="ECO:0007669"/>
    <property type="project" value="UniProtKB-ARBA"/>
</dbReference>
<dbReference type="AlphaFoldDB" id="A0A0U1YIC7"/>
<dbReference type="InterPro" id="IPR036179">
    <property type="entry name" value="Ig-like_dom_sf"/>
</dbReference>
<dbReference type="InterPro" id="IPR013783">
    <property type="entry name" value="Ig-like_fold"/>
</dbReference>
<keyword evidence="14" id="KW-0812">Transmembrane</keyword>
<dbReference type="Gene3D" id="2.60.40.10">
    <property type="entry name" value="Immunoglobulins"/>
    <property type="match status" value="1"/>
</dbReference>
<dbReference type="EMBL" id="KM267558">
    <property type="protein sequence ID" value="AJD80688.1"/>
    <property type="molecule type" value="mRNA"/>
</dbReference>
<feature type="signal peptide" evidence="15">
    <location>
        <begin position="1"/>
        <end position="17"/>
    </location>
</feature>
<evidence type="ECO:0000256" key="9">
    <source>
        <dbReference type="ARBA" id="ARBA00023180"/>
    </source>
</evidence>
<dbReference type="FunFam" id="2.60.40.10:FF:000254">
    <property type="entry name" value="Antigen-presenting glycoprotein CD1d1"/>
    <property type="match status" value="1"/>
</dbReference>
<comment type="subunit">
    <text evidence="13">Heterodimer with B2M (beta-2-microglobulin). Interacts with MHC II and CD74.</text>
</comment>
<comment type="subcellular location">
    <subcellularLocation>
        <location evidence="1">Cell membrane</location>
        <topology evidence="1">Single-pass type I membrane protein</topology>
    </subcellularLocation>
    <subcellularLocation>
        <location evidence="2">Endosome membrane</location>
    </subcellularLocation>
    <subcellularLocation>
        <location evidence="3">Lysosome membrane</location>
    </subcellularLocation>
</comment>
<evidence type="ECO:0000256" key="3">
    <source>
        <dbReference type="ARBA" id="ARBA00004656"/>
    </source>
</evidence>
<dbReference type="InterPro" id="IPR037055">
    <property type="entry name" value="MHC_I-like_Ag-recog_sf"/>
</dbReference>
<evidence type="ECO:0000256" key="15">
    <source>
        <dbReference type="SAM" id="SignalP"/>
    </source>
</evidence>
<proteinExistence type="evidence at transcript level"/>
<sequence length="334" mass="37811">MGLLPCLLLWLFPRVWGQSEVQQKNSTFRCLQISSFANSSWSRTDFVAWLGDVQTHSWSNASDTINFLKPWSQGKFSHQQIEKLQHIFQVYRISFTRDIQELVKMIPSLHYPGEIQLSVGCEVYSENTSESFYQAAFQGEHVLSFQGTSFQKTPGAPPWMEEVIKVLNGDQGTREMIQQLLDDSCPQFVRGLLEAGKPELEKQEKPVAWLSDGLSPRKGHKQLVCHVSGFYPKPVWVMWMQGEQEQQGTQRSDVLPNADGTWYLRATLEVEAGAVAGLACRVKHSSLGDQDIILYWDGRDSSVGIIIVAVLAVAGLLVFLGVIYWKRHSYQSIQ</sequence>
<keyword evidence="8 14" id="KW-0472">Membrane</keyword>
<dbReference type="GO" id="GO:0071723">
    <property type="term" value="F:lipopeptide binding"/>
    <property type="evidence" value="ECO:0007669"/>
    <property type="project" value="TreeGrafter"/>
</dbReference>
<accession>A0A0U1YIC7</accession>
<evidence type="ECO:0000259" key="16">
    <source>
        <dbReference type="PROSITE" id="PS50835"/>
    </source>
</evidence>
<feature type="transmembrane region" description="Helical" evidence="14">
    <location>
        <begin position="303"/>
        <end position="325"/>
    </location>
</feature>
<dbReference type="GO" id="GO:0005765">
    <property type="term" value="C:lysosomal membrane"/>
    <property type="evidence" value="ECO:0007669"/>
    <property type="project" value="UniProtKB-SubCell"/>
</dbReference>
<evidence type="ECO:0000256" key="6">
    <source>
        <dbReference type="ARBA" id="ARBA00022753"/>
    </source>
</evidence>
<feature type="chain" id="PRO_5006829678" evidence="15">
    <location>
        <begin position="18"/>
        <end position="334"/>
    </location>
</feature>
<dbReference type="PANTHER" id="PTHR16675">
    <property type="entry name" value="MHC CLASS I-RELATED"/>
    <property type="match status" value="1"/>
</dbReference>
<evidence type="ECO:0000256" key="14">
    <source>
        <dbReference type="SAM" id="Phobius"/>
    </source>
</evidence>
<evidence type="ECO:0000256" key="2">
    <source>
        <dbReference type="ARBA" id="ARBA00004608"/>
    </source>
</evidence>
<evidence type="ECO:0000313" key="17">
    <source>
        <dbReference type="EMBL" id="AJD80688.1"/>
    </source>
</evidence>